<dbReference type="InterPro" id="IPR044492">
    <property type="entry name" value="P_typ_ATPase_HD_dom"/>
</dbReference>
<evidence type="ECO:0000256" key="7">
    <source>
        <dbReference type="ARBA" id="ARBA00022840"/>
    </source>
</evidence>
<feature type="transmembrane region" description="Helical" evidence="11">
    <location>
        <begin position="457"/>
        <end position="476"/>
    </location>
</feature>
<dbReference type="Pfam" id="PF00702">
    <property type="entry name" value="Hydrolase"/>
    <property type="match status" value="1"/>
</dbReference>
<keyword evidence="4 11" id="KW-0812">Transmembrane</keyword>
<dbReference type="GO" id="GO:0055070">
    <property type="term" value="P:copper ion homeostasis"/>
    <property type="evidence" value="ECO:0007669"/>
    <property type="project" value="TreeGrafter"/>
</dbReference>
<evidence type="ECO:0000259" key="12">
    <source>
        <dbReference type="PROSITE" id="PS50846"/>
    </source>
</evidence>
<dbReference type="NCBIfam" id="TIGR01525">
    <property type="entry name" value="ATPase-IB_hvy"/>
    <property type="match status" value="1"/>
</dbReference>
<evidence type="ECO:0000256" key="2">
    <source>
        <dbReference type="ARBA" id="ARBA00006024"/>
    </source>
</evidence>
<name>A0A318D149_9GAMM</name>
<protein>
    <submittedName>
        <fullName evidence="13">ATPase</fullName>
    </submittedName>
</protein>
<dbReference type="GO" id="GO:0043682">
    <property type="term" value="F:P-type divalent copper transporter activity"/>
    <property type="evidence" value="ECO:0007669"/>
    <property type="project" value="TreeGrafter"/>
</dbReference>
<feature type="transmembrane region" description="Helical" evidence="11">
    <location>
        <begin position="301"/>
        <end position="320"/>
    </location>
</feature>
<keyword evidence="5 11" id="KW-0479">Metal-binding</keyword>
<evidence type="ECO:0000256" key="3">
    <source>
        <dbReference type="ARBA" id="ARBA00022475"/>
    </source>
</evidence>
<dbReference type="InterPro" id="IPR023299">
    <property type="entry name" value="ATPase_P-typ_cyto_dom_N"/>
</dbReference>
<feature type="transmembrane region" description="Helical" evidence="11">
    <location>
        <begin position="807"/>
        <end position="828"/>
    </location>
</feature>
<dbReference type="CDD" id="cd02094">
    <property type="entry name" value="P-type_ATPase_Cu-like"/>
    <property type="match status" value="1"/>
</dbReference>
<gene>
    <name evidence="13" type="ORF">DL796_05670</name>
</gene>
<dbReference type="Gene3D" id="3.30.70.100">
    <property type="match status" value="1"/>
</dbReference>
<dbReference type="InterPro" id="IPR036412">
    <property type="entry name" value="HAD-like_sf"/>
</dbReference>
<dbReference type="Proteomes" id="UP000247689">
    <property type="component" value="Unassembled WGS sequence"/>
</dbReference>
<dbReference type="RefSeq" id="WP_110200743.1">
    <property type="nucleotide sequence ID" value="NZ_QICH01000002.1"/>
</dbReference>
<evidence type="ECO:0000256" key="6">
    <source>
        <dbReference type="ARBA" id="ARBA00022741"/>
    </source>
</evidence>
<dbReference type="GO" id="GO:0005524">
    <property type="term" value="F:ATP binding"/>
    <property type="evidence" value="ECO:0007669"/>
    <property type="project" value="UniProtKB-UniRule"/>
</dbReference>
<dbReference type="EMBL" id="QICH01000002">
    <property type="protein sequence ID" value="PXF62940.1"/>
    <property type="molecule type" value="Genomic_DNA"/>
</dbReference>
<feature type="transmembrane region" description="Helical" evidence="11">
    <location>
        <begin position="229"/>
        <end position="250"/>
    </location>
</feature>
<dbReference type="Pfam" id="PF19335">
    <property type="entry name" value="HMBD"/>
    <property type="match status" value="2"/>
</dbReference>
<feature type="transmembrane region" description="Helical" evidence="11">
    <location>
        <begin position="262"/>
        <end position="289"/>
    </location>
</feature>
<comment type="subcellular location">
    <subcellularLocation>
        <location evidence="1">Cell membrane</location>
        <topology evidence="1">Multi-pass membrane protein</topology>
    </subcellularLocation>
</comment>
<reference evidence="13 14" key="1">
    <citation type="submission" date="2018-05" db="EMBL/GenBank/DDBJ databases">
        <title>Kangiella spongicola genome sequence.</title>
        <authorList>
            <person name="Maclea K.S."/>
            <person name="Goen A.E."/>
            <person name="Kelley C."/>
            <person name="Underriner A."/>
            <person name="Silverwood T."/>
            <person name="Trachtenberg A.M."/>
        </authorList>
    </citation>
    <scope>NUCLEOTIDE SEQUENCE [LARGE SCALE GENOMIC DNA]</scope>
    <source>
        <strain evidence="13 14">ATCC BAA-2076</strain>
    </source>
</reference>
<dbReference type="SFLD" id="SFLDF00027">
    <property type="entry name" value="p-type_atpase"/>
    <property type="match status" value="1"/>
</dbReference>
<evidence type="ECO:0000256" key="4">
    <source>
        <dbReference type="ARBA" id="ARBA00022692"/>
    </source>
</evidence>
<feature type="domain" description="HMA" evidence="12">
    <location>
        <begin position="1"/>
        <end position="66"/>
    </location>
</feature>
<evidence type="ECO:0000313" key="13">
    <source>
        <dbReference type="EMBL" id="PXF62940.1"/>
    </source>
</evidence>
<dbReference type="PANTHER" id="PTHR43520">
    <property type="entry name" value="ATP7, ISOFORM B"/>
    <property type="match status" value="1"/>
</dbReference>
<dbReference type="Gene3D" id="3.40.1110.10">
    <property type="entry name" value="Calcium-transporting ATPase, cytoplasmic domain N"/>
    <property type="match status" value="1"/>
</dbReference>
<evidence type="ECO:0000256" key="9">
    <source>
        <dbReference type="ARBA" id="ARBA00022989"/>
    </source>
</evidence>
<dbReference type="FunFam" id="2.70.150.10:FF:000020">
    <property type="entry name" value="Copper-exporting P-type ATPase A"/>
    <property type="match status" value="1"/>
</dbReference>
<feature type="transmembrane region" description="Helical" evidence="11">
    <location>
        <begin position="199"/>
        <end position="217"/>
    </location>
</feature>
<feature type="transmembrane region" description="Helical" evidence="11">
    <location>
        <begin position="482"/>
        <end position="505"/>
    </location>
</feature>
<dbReference type="InterPro" id="IPR017969">
    <property type="entry name" value="Heavy-metal-associated_CS"/>
</dbReference>
<dbReference type="SUPFAM" id="SSF81665">
    <property type="entry name" value="Calcium ATPase, transmembrane domain M"/>
    <property type="match status" value="1"/>
</dbReference>
<dbReference type="Gene3D" id="2.70.150.10">
    <property type="entry name" value="Calcium-transporting ATPase, cytoplasmic transduction domain A"/>
    <property type="match status" value="1"/>
</dbReference>
<dbReference type="InterPro" id="IPR018303">
    <property type="entry name" value="ATPase_P-typ_P_site"/>
</dbReference>
<organism evidence="13 14">
    <name type="scientific">Kangiella spongicola</name>
    <dbReference type="NCBI Taxonomy" id="796379"/>
    <lineage>
        <taxon>Bacteria</taxon>
        <taxon>Pseudomonadati</taxon>
        <taxon>Pseudomonadota</taxon>
        <taxon>Gammaproteobacteria</taxon>
        <taxon>Kangiellales</taxon>
        <taxon>Kangiellaceae</taxon>
        <taxon>Kangiella</taxon>
    </lineage>
</organism>
<proteinExistence type="inferred from homology"/>
<dbReference type="InterPro" id="IPR023214">
    <property type="entry name" value="HAD_sf"/>
</dbReference>
<dbReference type="GO" id="GO:0060003">
    <property type="term" value="P:copper ion export"/>
    <property type="evidence" value="ECO:0007669"/>
    <property type="project" value="UniProtKB-ARBA"/>
</dbReference>
<dbReference type="AlphaFoldDB" id="A0A318D149"/>
<dbReference type="GO" id="GO:0016887">
    <property type="term" value="F:ATP hydrolysis activity"/>
    <property type="evidence" value="ECO:0007669"/>
    <property type="project" value="InterPro"/>
</dbReference>
<dbReference type="NCBIfam" id="TIGR01511">
    <property type="entry name" value="ATPase-IB1_Cu"/>
    <property type="match status" value="1"/>
</dbReference>
<keyword evidence="7 11" id="KW-0067">ATP-binding</keyword>
<dbReference type="SFLD" id="SFLDG00002">
    <property type="entry name" value="C1.7:_P-type_atpase_like"/>
    <property type="match status" value="1"/>
</dbReference>
<evidence type="ECO:0000256" key="1">
    <source>
        <dbReference type="ARBA" id="ARBA00004651"/>
    </source>
</evidence>
<dbReference type="InterPro" id="IPR045800">
    <property type="entry name" value="HMBD"/>
</dbReference>
<dbReference type="CDD" id="cd00371">
    <property type="entry name" value="HMA"/>
    <property type="match status" value="1"/>
</dbReference>
<evidence type="ECO:0000256" key="10">
    <source>
        <dbReference type="ARBA" id="ARBA00023136"/>
    </source>
</evidence>
<dbReference type="SFLD" id="SFLDS00003">
    <property type="entry name" value="Haloacid_Dehalogenase"/>
    <property type="match status" value="1"/>
</dbReference>
<comment type="caution">
    <text evidence="13">The sequence shown here is derived from an EMBL/GenBank/DDBJ whole genome shotgun (WGS) entry which is preliminary data.</text>
</comment>
<dbReference type="InterPro" id="IPR036163">
    <property type="entry name" value="HMA_dom_sf"/>
</dbReference>
<feature type="transmembrane region" description="Helical" evidence="11">
    <location>
        <begin position="834"/>
        <end position="853"/>
    </location>
</feature>
<dbReference type="PRINTS" id="PR00120">
    <property type="entry name" value="HATPASE"/>
</dbReference>
<dbReference type="PANTHER" id="PTHR43520:SF8">
    <property type="entry name" value="P-TYPE CU(+) TRANSPORTER"/>
    <property type="match status" value="1"/>
</dbReference>
<dbReference type="PRINTS" id="PR00119">
    <property type="entry name" value="CATATPASE"/>
</dbReference>
<dbReference type="InterPro" id="IPR027256">
    <property type="entry name" value="P-typ_ATPase_IB"/>
</dbReference>
<dbReference type="InterPro" id="IPR059000">
    <property type="entry name" value="ATPase_P-type_domA"/>
</dbReference>
<dbReference type="NCBIfam" id="TIGR01494">
    <property type="entry name" value="ATPase_P-type"/>
    <property type="match status" value="2"/>
</dbReference>
<dbReference type="Pfam" id="PF00403">
    <property type="entry name" value="HMA"/>
    <property type="match status" value="1"/>
</dbReference>
<dbReference type="SUPFAM" id="SSF56784">
    <property type="entry name" value="HAD-like"/>
    <property type="match status" value="1"/>
</dbReference>
<keyword evidence="14" id="KW-1185">Reference proteome</keyword>
<dbReference type="SUPFAM" id="SSF55008">
    <property type="entry name" value="HMA, heavy metal-associated domain"/>
    <property type="match status" value="1"/>
</dbReference>
<keyword evidence="8" id="KW-1278">Translocase</keyword>
<dbReference type="PROSITE" id="PS01047">
    <property type="entry name" value="HMA_1"/>
    <property type="match status" value="1"/>
</dbReference>
<evidence type="ECO:0000256" key="5">
    <source>
        <dbReference type="ARBA" id="ARBA00022723"/>
    </source>
</evidence>
<dbReference type="GO" id="GO:0005507">
    <property type="term" value="F:copper ion binding"/>
    <property type="evidence" value="ECO:0007669"/>
    <property type="project" value="TreeGrafter"/>
</dbReference>
<dbReference type="OrthoDB" id="9814270at2"/>
<dbReference type="InterPro" id="IPR006121">
    <property type="entry name" value="HMA_dom"/>
</dbReference>
<accession>A0A318D149</accession>
<dbReference type="Pfam" id="PF00122">
    <property type="entry name" value="E1-E2_ATPase"/>
    <property type="match status" value="1"/>
</dbReference>
<evidence type="ECO:0000256" key="11">
    <source>
        <dbReference type="RuleBase" id="RU362081"/>
    </source>
</evidence>
<keyword evidence="9 11" id="KW-1133">Transmembrane helix</keyword>
<evidence type="ECO:0000256" key="8">
    <source>
        <dbReference type="ARBA" id="ARBA00022967"/>
    </source>
</evidence>
<comment type="similarity">
    <text evidence="2 11">Belongs to the cation transport ATPase (P-type) (TC 3.A.3) family. Type IB subfamily.</text>
</comment>
<dbReference type="Gene3D" id="3.40.50.1000">
    <property type="entry name" value="HAD superfamily/HAD-like"/>
    <property type="match status" value="1"/>
</dbReference>
<keyword evidence="6 11" id="KW-0547">Nucleotide-binding</keyword>
<evidence type="ECO:0000313" key="14">
    <source>
        <dbReference type="Proteomes" id="UP000247689"/>
    </source>
</evidence>
<keyword evidence="3 11" id="KW-1003">Cell membrane</keyword>
<dbReference type="InterPro" id="IPR008250">
    <property type="entry name" value="ATPase_P-typ_transduc_dom_A_sf"/>
</dbReference>
<dbReference type="InterPro" id="IPR001757">
    <property type="entry name" value="P_typ_ATPase"/>
</dbReference>
<dbReference type="GO" id="GO:0005886">
    <property type="term" value="C:plasma membrane"/>
    <property type="evidence" value="ECO:0007669"/>
    <property type="project" value="UniProtKB-SubCell"/>
</dbReference>
<dbReference type="PROSITE" id="PS50846">
    <property type="entry name" value="HMA_2"/>
    <property type="match status" value="1"/>
</dbReference>
<keyword evidence="10 11" id="KW-0472">Membrane</keyword>
<sequence length="861" mass="93597">MIQAYRVDGMTCQGCRKKVETTLSKIDGVSALYVELPNLAVIEFEGSAGELESLQKALAEAGRYTIVETSFEKLVISKEEAKAKLEQSDNDSCCHHSAEQEIKHTFDESDIGKYYCPMFCEGDKVYREFGACPVCGMNLEVIEGDNVHDIIYTCPNHDEIQQDSPGNCPKCGLELIPQETLRDDAPDENYLQLLKKFKVAVIFTLPIFIIAMSEMIPNNPLYQWLPQKTWNWIQLGLSIPVVFYACWMFFERAWTSIKTFNLNMFTLIGIGAGVAWLFSLVGLIAPGVFPDQFKTEVDTVHVYFEAASVILTLVLLGQLLESRAHGKTNQAIKELLKLTPATAIKIVDGEEKQVTLDQVSVDDFVRVKPGGKVPVDGTITEGHSDVDESMISGEPIPVNKDVGDVVSAGTINGSGSLVIKATKVGKDTLLSKVIEMVNDASRSKAPIQKLADRVAKYFVPAVVIVAILTFIIWATWGPAPAYAYAIVNAIAVLIIACPCALGLATPMSVMVGVGRGAQSGILIKNAEVLEKTNQIDTLIVDKTGTLTQGKPSVEEVIVLDEAKDTFSSENPEDSIAALIASLNQPSEHSLATATVDFAKKKELKLKDVSHFKAHSGQGVSGRVDDSDLLLGNAALIKRNRVHLDKTVLSHAEQYQSKGKTISYLAINDSVTAFIVIGDKLKESSFKAIQRLKASHIDVLMMTGDNQATAQHVANELDIKFEAECMPEDKLNRIKELQGQGKIVAMAGDGINDAPALAQADVGIAMGTGTDVAIESAEITLIKGDLLDIEKAYKLSHKTMQNIKQNMFFAFIYNGLGIPLAAGVLYPVFGLLMSPMVAALAMSFSSVSVITNSLRLRKANIE</sequence>
<dbReference type="InterPro" id="IPR023298">
    <property type="entry name" value="ATPase_P-typ_TM_dom_sf"/>
</dbReference>
<dbReference type="SUPFAM" id="SSF81653">
    <property type="entry name" value="Calcium ATPase, transduction domain A"/>
    <property type="match status" value="1"/>
</dbReference>
<dbReference type="PROSITE" id="PS00154">
    <property type="entry name" value="ATPASE_E1_E2"/>
    <property type="match status" value="1"/>
</dbReference>